<organism evidence="2 3">
    <name type="scientific">Sinobacterium caligoides</name>
    <dbReference type="NCBI Taxonomy" id="933926"/>
    <lineage>
        <taxon>Bacteria</taxon>
        <taxon>Pseudomonadati</taxon>
        <taxon>Pseudomonadota</taxon>
        <taxon>Gammaproteobacteria</taxon>
        <taxon>Cellvibrionales</taxon>
        <taxon>Spongiibacteraceae</taxon>
        <taxon>Sinobacterium</taxon>
    </lineage>
</organism>
<dbReference type="RefSeq" id="WP_123711918.1">
    <property type="nucleotide sequence ID" value="NZ_RKHR01000004.1"/>
</dbReference>
<reference evidence="2 3" key="1">
    <citation type="submission" date="2018-11" db="EMBL/GenBank/DDBJ databases">
        <title>Genomic Encyclopedia of Type Strains, Phase IV (KMG-IV): sequencing the most valuable type-strain genomes for metagenomic binning, comparative biology and taxonomic classification.</title>
        <authorList>
            <person name="Goeker M."/>
        </authorList>
    </citation>
    <scope>NUCLEOTIDE SEQUENCE [LARGE SCALE GENOMIC DNA]</scope>
    <source>
        <strain evidence="2 3">DSM 100316</strain>
    </source>
</reference>
<evidence type="ECO:0000313" key="2">
    <source>
        <dbReference type="EMBL" id="ROS01088.1"/>
    </source>
</evidence>
<dbReference type="GO" id="GO:0016491">
    <property type="term" value="F:oxidoreductase activity"/>
    <property type="evidence" value="ECO:0007669"/>
    <property type="project" value="InterPro"/>
</dbReference>
<dbReference type="OrthoDB" id="3723182at2"/>
<evidence type="ECO:0000259" key="1">
    <source>
        <dbReference type="Pfam" id="PF00881"/>
    </source>
</evidence>
<comment type="caution">
    <text evidence="2">The sequence shown here is derived from an EMBL/GenBank/DDBJ whole genome shotgun (WGS) entry which is preliminary data.</text>
</comment>
<protein>
    <submittedName>
        <fullName evidence="2">SagB-type dehydrogenase family enzyme</fullName>
    </submittedName>
</protein>
<dbReference type="Proteomes" id="UP000275394">
    <property type="component" value="Unassembled WGS sequence"/>
</dbReference>
<dbReference type="PANTHER" id="PTHR43745">
    <property type="entry name" value="NITROREDUCTASE MJ1384-RELATED"/>
    <property type="match status" value="1"/>
</dbReference>
<dbReference type="SUPFAM" id="SSF55469">
    <property type="entry name" value="FMN-dependent nitroreductase-like"/>
    <property type="match status" value="1"/>
</dbReference>
<dbReference type="CDD" id="cd02142">
    <property type="entry name" value="McbC_SagB-like_oxidoreductase"/>
    <property type="match status" value="1"/>
</dbReference>
<dbReference type="EMBL" id="RKHR01000004">
    <property type="protein sequence ID" value="ROS01088.1"/>
    <property type="molecule type" value="Genomic_DNA"/>
</dbReference>
<keyword evidence="3" id="KW-1185">Reference proteome</keyword>
<name>A0A3N2DMR0_9GAMM</name>
<dbReference type="InterPro" id="IPR000415">
    <property type="entry name" value="Nitroreductase-like"/>
</dbReference>
<feature type="domain" description="Nitroreductase" evidence="1">
    <location>
        <begin position="145"/>
        <end position="334"/>
    </location>
</feature>
<dbReference type="AlphaFoldDB" id="A0A3N2DMR0"/>
<dbReference type="InterPro" id="IPR020051">
    <property type="entry name" value="SagB-type_dehydrogenase"/>
</dbReference>
<dbReference type="Gene3D" id="3.40.109.10">
    <property type="entry name" value="NADH Oxidase"/>
    <property type="match status" value="1"/>
</dbReference>
<dbReference type="PANTHER" id="PTHR43745:SF2">
    <property type="entry name" value="NITROREDUCTASE MJ1384-RELATED"/>
    <property type="match status" value="1"/>
</dbReference>
<evidence type="ECO:0000313" key="3">
    <source>
        <dbReference type="Proteomes" id="UP000275394"/>
    </source>
</evidence>
<proteinExistence type="predicted"/>
<sequence length="355" mass="40177">MKIINDFFIYFEEESLTLWNYKTHEQFEIAPYHVGLINDFIKGKEVPEEFITEMSSAGLIGGPSELTDNWNWDVLSKIFHVGTKNIPISSNNNQAPEEWIKEYLEYCEEIGDAPERPLEERLGIPLPKVTASSLKSISLFDVFHRRKTSRVFNGQAISIEKLSNILFYSFGYIHESWDKEFDEAGLAPTAKRKSSPSGGGLHPIDAYVTVFNVNGIAVDIYKYDPDKHSLIPVRSEKTNLTEELTDILWGQYYSEGISFGVFLTAQLDRAAWKYKHSRAYRNVLLDAGHLSQSFQLTATAEGLNTWITGAFNDSRIEEVLDIDGINDAVIFYVAAGMGSSSTFDDKMRVVVSEYS</sequence>
<dbReference type="NCBIfam" id="TIGR03605">
    <property type="entry name" value="antibiot_sagB"/>
    <property type="match status" value="1"/>
</dbReference>
<gene>
    <name evidence="2" type="ORF">EDC56_1513</name>
</gene>
<dbReference type="InterPro" id="IPR052544">
    <property type="entry name" value="Bacteriocin_Proc_Enz"/>
</dbReference>
<accession>A0A3N2DMR0</accession>
<dbReference type="Pfam" id="PF00881">
    <property type="entry name" value="Nitroreductase"/>
    <property type="match status" value="1"/>
</dbReference>
<dbReference type="InterPro" id="IPR029479">
    <property type="entry name" value="Nitroreductase"/>
</dbReference>